<gene>
    <name evidence="19" type="ORF">IQ35_01273</name>
</gene>
<keyword evidence="10 15" id="KW-0798">TonB box</keyword>
<proteinExistence type="inferred from homology"/>
<evidence type="ECO:0000256" key="1">
    <source>
        <dbReference type="ARBA" id="ARBA00004571"/>
    </source>
</evidence>
<feature type="domain" description="TonB-dependent receptor-like beta-barrel" evidence="17">
    <location>
        <begin position="244"/>
        <end position="708"/>
    </location>
</feature>
<evidence type="ECO:0000256" key="5">
    <source>
        <dbReference type="ARBA" id="ARBA00022496"/>
    </source>
</evidence>
<feature type="domain" description="TonB-dependent receptor plug" evidence="18">
    <location>
        <begin position="64"/>
        <end position="164"/>
    </location>
</feature>
<dbReference type="InterPro" id="IPR000531">
    <property type="entry name" value="Beta-barrel_TonB"/>
</dbReference>
<dbReference type="GO" id="GO:0038023">
    <property type="term" value="F:signaling receptor activity"/>
    <property type="evidence" value="ECO:0007669"/>
    <property type="project" value="InterPro"/>
</dbReference>
<keyword evidence="4 14" id="KW-1134">Transmembrane beta strand</keyword>
<name>A0A562KI22_SPHWJ</name>
<evidence type="ECO:0000256" key="6">
    <source>
        <dbReference type="ARBA" id="ARBA00022692"/>
    </source>
</evidence>
<dbReference type="InterPro" id="IPR010105">
    <property type="entry name" value="TonB_sidphr_rcpt"/>
</dbReference>
<comment type="similarity">
    <text evidence="2 14 15">Belongs to the TonB-dependent receptor family.</text>
</comment>
<evidence type="ECO:0000256" key="15">
    <source>
        <dbReference type="RuleBase" id="RU003357"/>
    </source>
</evidence>
<dbReference type="InterPro" id="IPR039426">
    <property type="entry name" value="TonB-dep_rcpt-like"/>
</dbReference>
<reference evidence="19 20" key="1">
    <citation type="journal article" date="2015" name="Stand. Genomic Sci.">
        <title>Genomic Encyclopedia of Bacterial and Archaeal Type Strains, Phase III: the genomes of soil and plant-associated and newly described type strains.</title>
        <authorList>
            <person name="Whitman W.B."/>
            <person name="Woyke T."/>
            <person name="Klenk H.P."/>
            <person name="Zhou Y."/>
            <person name="Lilburn T.G."/>
            <person name="Beck B.J."/>
            <person name="De Vos P."/>
            <person name="Vandamme P."/>
            <person name="Eisen J.A."/>
            <person name="Garrity G."/>
            <person name="Hugenholtz P."/>
            <person name="Kyrpides N.C."/>
        </authorList>
    </citation>
    <scope>NUCLEOTIDE SEQUENCE [LARGE SCALE GENOMIC DNA]</scope>
    <source>
        <strain evidence="19 20">CGMCC 1.7748</strain>
    </source>
</reference>
<evidence type="ECO:0000313" key="20">
    <source>
        <dbReference type="Proteomes" id="UP000316624"/>
    </source>
</evidence>
<dbReference type="SUPFAM" id="SSF56935">
    <property type="entry name" value="Porins"/>
    <property type="match status" value="1"/>
</dbReference>
<keyword evidence="9" id="KW-0406">Ion transport</keyword>
<evidence type="ECO:0000256" key="8">
    <source>
        <dbReference type="ARBA" id="ARBA00023004"/>
    </source>
</evidence>
<evidence type="ECO:0000256" key="14">
    <source>
        <dbReference type="PROSITE-ProRule" id="PRU01360"/>
    </source>
</evidence>
<dbReference type="EMBL" id="VLKK01000004">
    <property type="protein sequence ID" value="TWH95021.1"/>
    <property type="molecule type" value="Genomic_DNA"/>
</dbReference>
<evidence type="ECO:0000256" key="13">
    <source>
        <dbReference type="ARBA" id="ARBA00023237"/>
    </source>
</evidence>
<evidence type="ECO:0000256" key="7">
    <source>
        <dbReference type="ARBA" id="ARBA00022729"/>
    </source>
</evidence>
<dbReference type="InterPro" id="IPR037066">
    <property type="entry name" value="Plug_dom_sf"/>
</dbReference>
<dbReference type="PROSITE" id="PS52016">
    <property type="entry name" value="TONB_DEPENDENT_REC_3"/>
    <property type="match status" value="1"/>
</dbReference>
<keyword evidence="3 14" id="KW-0813">Transport</keyword>
<organism evidence="19 20">
    <name type="scientific">Sphingobium wenxiniae (strain DSM 21828 / CGMCC 1.7748 / JZ-1)</name>
    <dbReference type="NCBI Taxonomy" id="595605"/>
    <lineage>
        <taxon>Bacteria</taxon>
        <taxon>Pseudomonadati</taxon>
        <taxon>Pseudomonadota</taxon>
        <taxon>Alphaproteobacteria</taxon>
        <taxon>Sphingomonadales</taxon>
        <taxon>Sphingomonadaceae</taxon>
        <taxon>Sphingobium</taxon>
    </lineage>
</organism>
<accession>A0A562KI22</accession>
<keyword evidence="7 16" id="KW-0732">Signal</keyword>
<dbReference type="PANTHER" id="PTHR32552:SF68">
    <property type="entry name" value="FERRICHROME OUTER MEMBRANE TRANSPORTER_PHAGE RECEPTOR"/>
    <property type="match status" value="1"/>
</dbReference>
<evidence type="ECO:0000256" key="4">
    <source>
        <dbReference type="ARBA" id="ARBA00022452"/>
    </source>
</evidence>
<evidence type="ECO:0000259" key="17">
    <source>
        <dbReference type="Pfam" id="PF00593"/>
    </source>
</evidence>
<keyword evidence="20" id="KW-1185">Reference proteome</keyword>
<dbReference type="NCBIfam" id="TIGR01783">
    <property type="entry name" value="TonB-siderophor"/>
    <property type="match status" value="1"/>
</dbReference>
<evidence type="ECO:0000256" key="12">
    <source>
        <dbReference type="ARBA" id="ARBA00023170"/>
    </source>
</evidence>
<dbReference type="InterPro" id="IPR036942">
    <property type="entry name" value="Beta-barrel_TonB_sf"/>
</dbReference>
<dbReference type="InterPro" id="IPR012910">
    <property type="entry name" value="Plug_dom"/>
</dbReference>
<keyword evidence="8" id="KW-0408">Iron</keyword>
<evidence type="ECO:0000313" key="19">
    <source>
        <dbReference type="EMBL" id="TWH95021.1"/>
    </source>
</evidence>
<dbReference type="Proteomes" id="UP000316624">
    <property type="component" value="Unassembled WGS sequence"/>
</dbReference>
<keyword evidence="13 14" id="KW-0998">Cell outer membrane</keyword>
<dbReference type="FunFam" id="2.170.130.10:FF:000001">
    <property type="entry name" value="Catecholate siderophore TonB-dependent receptor"/>
    <property type="match status" value="1"/>
</dbReference>
<dbReference type="GO" id="GO:0009279">
    <property type="term" value="C:cell outer membrane"/>
    <property type="evidence" value="ECO:0007669"/>
    <property type="project" value="UniProtKB-SubCell"/>
</dbReference>
<dbReference type="Pfam" id="PF00593">
    <property type="entry name" value="TonB_dep_Rec_b-barrel"/>
    <property type="match status" value="1"/>
</dbReference>
<dbReference type="Pfam" id="PF07715">
    <property type="entry name" value="Plug"/>
    <property type="match status" value="1"/>
</dbReference>
<dbReference type="Gene3D" id="2.170.130.10">
    <property type="entry name" value="TonB-dependent receptor, plug domain"/>
    <property type="match status" value="1"/>
</dbReference>
<comment type="subcellular location">
    <subcellularLocation>
        <location evidence="1 14">Cell outer membrane</location>
        <topology evidence="1 14">Multi-pass membrane protein</topology>
    </subcellularLocation>
</comment>
<keyword evidence="6 14" id="KW-0812">Transmembrane</keyword>
<protein>
    <submittedName>
        <fullName evidence="19">Iron complex outermembrane receptor protein</fullName>
    </submittedName>
</protein>
<evidence type="ECO:0000256" key="11">
    <source>
        <dbReference type="ARBA" id="ARBA00023136"/>
    </source>
</evidence>
<keyword evidence="11 14" id="KW-0472">Membrane</keyword>
<dbReference type="Gene3D" id="2.40.170.20">
    <property type="entry name" value="TonB-dependent receptor, beta-barrel domain"/>
    <property type="match status" value="1"/>
</dbReference>
<evidence type="ECO:0000259" key="18">
    <source>
        <dbReference type="Pfam" id="PF07715"/>
    </source>
</evidence>
<sequence length="739" mass="79594">MRFAYWSVSLAALMMPAVSAAANEADAPDAASAIADRDRNMTIVVNGQLTAVASQSGTKTRTPLIETPQTITLIDNEELVRRNALSINQALTYVAGVGPNQRGNVATRYDQLTIRGFSPAVFLDGMRLQGGTYSSPQIDFHRIEGIDVVKGPASVLYGNSTPGGLINLSSKVPQSEAHGTVEAAVGNFDLLRGAVDSTGPIDSEGRFLYRIIGGAERSDGFVDHTENERYYVSPMLSFVPDEATAITLIAAYQRDPKGGAYGSVPPIGSAVANPNGQIRRSFYDGEPSYEAFDRKQWSLSALFRHDFNEAIRYRANARYIKVKQHYRSVYNSSMLPDLRTIERGGGGSDESFSTFTIDNNIAASFTTGPLKHELLAGLDFIHNEGTGYQSFVRGAANGIPNLDIYAPVYGVAIPDVLAGVPPTFSRRNQIGVYAQDQVHIGGLNLIGSIRKDWYEQRTTTSGVSTALRQSKTTYRAGALYAFTFGLSSYFSYSTSFEPQSGVNLAGESFIPVTGRQYEAGLKFQPRGTDTILTLSVYDLARQNVPVTDPDDPRNTIQVGEVKTRGIELEGRGSIRPGLEFSLAGTYMDSEFARGNPPSTTVVNGAAQSGVTGTRPLAIPKWTASSFLSYDLSKNDAVTGPLGGLTIGAGIRYVGGSDGTYTLVSGGITTATRFRTAGYTLVDALIAYDLGRLGGTMEGVSLAINASNLFDKRHVTSCLSNNWCWFGAPRTVVASLRYKW</sequence>
<comment type="caution">
    <text evidence="19">The sequence shown here is derived from an EMBL/GenBank/DDBJ whole genome shotgun (WGS) entry which is preliminary data.</text>
</comment>
<evidence type="ECO:0000256" key="2">
    <source>
        <dbReference type="ARBA" id="ARBA00009810"/>
    </source>
</evidence>
<dbReference type="AlphaFoldDB" id="A0A562KI22"/>
<evidence type="ECO:0000256" key="16">
    <source>
        <dbReference type="SAM" id="SignalP"/>
    </source>
</evidence>
<feature type="signal peptide" evidence="16">
    <location>
        <begin position="1"/>
        <end position="20"/>
    </location>
</feature>
<feature type="chain" id="PRO_5021844742" evidence="16">
    <location>
        <begin position="21"/>
        <end position="739"/>
    </location>
</feature>
<dbReference type="CDD" id="cd01347">
    <property type="entry name" value="ligand_gated_channel"/>
    <property type="match status" value="1"/>
</dbReference>
<keyword evidence="12 19" id="KW-0675">Receptor</keyword>
<evidence type="ECO:0000256" key="3">
    <source>
        <dbReference type="ARBA" id="ARBA00022448"/>
    </source>
</evidence>
<dbReference type="PANTHER" id="PTHR32552">
    <property type="entry name" value="FERRICHROME IRON RECEPTOR-RELATED"/>
    <property type="match status" value="1"/>
</dbReference>
<evidence type="ECO:0000256" key="9">
    <source>
        <dbReference type="ARBA" id="ARBA00023065"/>
    </source>
</evidence>
<keyword evidence="5" id="KW-0410">Iron transport</keyword>
<dbReference type="GO" id="GO:0015891">
    <property type="term" value="P:siderophore transport"/>
    <property type="evidence" value="ECO:0007669"/>
    <property type="project" value="InterPro"/>
</dbReference>
<evidence type="ECO:0000256" key="10">
    <source>
        <dbReference type="ARBA" id="ARBA00023077"/>
    </source>
</evidence>
<dbReference type="GO" id="GO:0015344">
    <property type="term" value="F:siderophore uptake transmembrane transporter activity"/>
    <property type="evidence" value="ECO:0007669"/>
    <property type="project" value="TreeGrafter"/>
</dbReference>